<evidence type="ECO:0000313" key="6">
    <source>
        <dbReference type="EMBL" id="KIW84576.1"/>
    </source>
</evidence>
<dbReference type="Gene3D" id="3.20.20.100">
    <property type="entry name" value="NADP-dependent oxidoreductase domain"/>
    <property type="match status" value="1"/>
</dbReference>
<dbReference type="CDD" id="cd19147">
    <property type="entry name" value="AKR_AKR9A3_9B1-4"/>
    <property type="match status" value="1"/>
</dbReference>
<evidence type="ECO:0000256" key="1">
    <source>
        <dbReference type="ARBA" id="ARBA00004721"/>
    </source>
</evidence>
<dbReference type="SUPFAM" id="SSF51430">
    <property type="entry name" value="NAD(P)-linked oxidoreductase"/>
    <property type="match status" value="1"/>
</dbReference>
<name>A0A0D2E3G8_9EURO</name>
<feature type="domain" description="NADP-dependent oxidoreductase" evidence="5">
    <location>
        <begin position="34"/>
        <end position="340"/>
    </location>
</feature>
<dbReference type="STRING" id="1442368.A0A0D2E3G8"/>
<dbReference type="Pfam" id="PF00248">
    <property type="entry name" value="Aldo_ket_red"/>
    <property type="match status" value="1"/>
</dbReference>
<dbReference type="AlphaFoldDB" id="A0A0D2E3G8"/>
<gene>
    <name evidence="6" type="ORF">Z517_03826</name>
</gene>
<evidence type="ECO:0000256" key="4">
    <source>
        <dbReference type="ARBA" id="ARBA00073126"/>
    </source>
</evidence>
<organism evidence="6 7">
    <name type="scientific">Fonsecaea pedrosoi CBS 271.37</name>
    <dbReference type="NCBI Taxonomy" id="1442368"/>
    <lineage>
        <taxon>Eukaryota</taxon>
        <taxon>Fungi</taxon>
        <taxon>Dikarya</taxon>
        <taxon>Ascomycota</taxon>
        <taxon>Pezizomycotina</taxon>
        <taxon>Eurotiomycetes</taxon>
        <taxon>Chaetothyriomycetidae</taxon>
        <taxon>Chaetothyriales</taxon>
        <taxon>Herpotrichiellaceae</taxon>
        <taxon>Fonsecaea</taxon>
    </lineage>
</organism>
<dbReference type="RefSeq" id="XP_013288384.1">
    <property type="nucleotide sequence ID" value="XM_013432930.1"/>
</dbReference>
<dbReference type="InterPro" id="IPR023210">
    <property type="entry name" value="NADP_OxRdtase_dom"/>
</dbReference>
<dbReference type="FunFam" id="3.20.20.100:FF:000024">
    <property type="entry name" value="Aryl-alcohol dehydrogenase"/>
    <property type="match status" value="1"/>
</dbReference>
<evidence type="ECO:0000313" key="7">
    <source>
        <dbReference type="Proteomes" id="UP000053029"/>
    </source>
</evidence>
<dbReference type="HOGENOM" id="CLU_023205_2_2_1"/>
<reference evidence="6 7" key="1">
    <citation type="submission" date="2015-01" db="EMBL/GenBank/DDBJ databases">
        <title>The Genome Sequence of Fonsecaea pedrosoi CBS 271.37.</title>
        <authorList>
            <consortium name="The Broad Institute Genomics Platform"/>
            <person name="Cuomo C."/>
            <person name="de Hoog S."/>
            <person name="Gorbushina A."/>
            <person name="Stielow B."/>
            <person name="Teixiera M."/>
            <person name="Abouelleil A."/>
            <person name="Chapman S.B."/>
            <person name="Priest M."/>
            <person name="Young S.K."/>
            <person name="Wortman J."/>
            <person name="Nusbaum C."/>
            <person name="Birren B."/>
        </authorList>
    </citation>
    <scope>NUCLEOTIDE SEQUENCE [LARGE SCALE GENOMIC DNA]</scope>
    <source>
        <strain evidence="6 7">CBS 271.37</strain>
    </source>
</reference>
<keyword evidence="2" id="KW-0560">Oxidoreductase</keyword>
<dbReference type="Proteomes" id="UP000053029">
    <property type="component" value="Unassembled WGS sequence"/>
</dbReference>
<dbReference type="PANTHER" id="PTHR43364:SF2">
    <property type="entry name" value="ARYL-ALCOHOL DEHYDROGENASE AAD10-RELATED"/>
    <property type="match status" value="1"/>
</dbReference>
<proteinExistence type="inferred from homology"/>
<evidence type="ECO:0000256" key="3">
    <source>
        <dbReference type="ARBA" id="ARBA00038157"/>
    </source>
</evidence>
<dbReference type="VEuPathDB" id="FungiDB:Z517_03826"/>
<dbReference type="PANTHER" id="PTHR43364">
    <property type="entry name" value="NADH-SPECIFIC METHYLGLYOXAL REDUCTASE-RELATED"/>
    <property type="match status" value="1"/>
</dbReference>
<dbReference type="OrthoDB" id="48988at2759"/>
<sequence>MSDINDLFAPAPEPPTELGRYRVLSPTAGVRVSPLCLGAMSLGDAWTKGMGSMNKEQSFKLLDAFFEAGGNFIDTANNYQNEQSEKWLGEWMAEKKNRDLMVIATKYTTPYRSWELGKGKTVNYSGNHKKSLHLSVRDSLAKLQTDYVDILYLHWWDWTTSIEEVMDSLHTLVQSGKVLYLGVSDTPAWVVAAANTYARAQGKTPFSVYQGRWNVMERDFERDIIPMARHFGMALAPWDVLGGGKFQSKKQLEERQKQGEGLRTIFGAVGQTPQQEKISAALDKVAQEHGIESLAAIALAYVMQKTVNVFPIVGGRKVEHLQANIKALSIKLTDEQIRFLESQTTFDLGFPTNFLGESPRASGKTPWTLAASASLAWNTPEKPAGP</sequence>
<comment type="similarity">
    <text evidence="3">Belongs to the aldo/keto reductase family. Aldo/keto reductase 2 subfamily.</text>
</comment>
<evidence type="ECO:0000259" key="5">
    <source>
        <dbReference type="Pfam" id="PF00248"/>
    </source>
</evidence>
<accession>A0A0D2E3G8</accession>
<comment type="pathway">
    <text evidence="1">Secondary metabolite biosynthesis; terpenoid biosynthesis.</text>
</comment>
<dbReference type="GeneID" id="25303316"/>
<dbReference type="EMBL" id="KN846970">
    <property type="protein sequence ID" value="KIW84576.1"/>
    <property type="molecule type" value="Genomic_DNA"/>
</dbReference>
<keyword evidence="7" id="KW-1185">Reference proteome</keyword>
<protein>
    <recommendedName>
        <fullName evidence="4">Aldo-keto reductase ausK</fullName>
    </recommendedName>
</protein>
<dbReference type="InterPro" id="IPR050523">
    <property type="entry name" value="AKR_Detox_Biosynth"/>
</dbReference>
<evidence type="ECO:0000256" key="2">
    <source>
        <dbReference type="ARBA" id="ARBA00023002"/>
    </source>
</evidence>
<dbReference type="InterPro" id="IPR036812">
    <property type="entry name" value="NAD(P)_OxRdtase_dom_sf"/>
</dbReference>
<dbReference type="GO" id="GO:0016491">
    <property type="term" value="F:oxidoreductase activity"/>
    <property type="evidence" value="ECO:0007669"/>
    <property type="project" value="UniProtKB-KW"/>
</dbReference>